<evidence type="ECO:0000313" key="7">
    <source>
        <dbReference type="EMBL" id="VEL39737.1"/>
    </source>
</evidence>
<dbReference type="PROSITE" id="PS00170">
    <property type="entry name" value="CSA_PPIASE_1"/>
    <property type="match status" value="1"/>
</dbReference>
<feature type="signal peptide" evidence="5">
    <location>
        <begin position="1"/>
        <end position="16"/>
    </location>
</feature>
<dbReference type="Proteomes" id="UP000784294">
    <property type="component" value="Unassembled WGS sequence"/>
</dbReference>
<keyword evidence="4 5" id="KW-0413">Isomerase</keyword>
<evidence type="ECO:0000256" key="5">
    <source>
        <dbReference type="RuleBase" id="RU363019"/>
    </source>
</evidence>
<gene>
    <name evidence="7" type="ORF">PXEA_LOCUS33177</name>
</gene>
<dbReference type="GO" id="GO:0006457">
    <property type="term" value="P:protein folding"/>
    <property type="evidence" value="ECO:0007669"/>
    <property type="project" value="InterPro"/>
</dbReference>
<dbReference type="PROSITE" id="PS50072">
    <property type="entry name" value="CSA_PPIASE_2"/>
    <property type="match status" value="1"/>
</dbReference>
<sequence length="211" mass="23000">MRSYIIGLLFFYQVLTLLTVNCDDSKGPKVTDKVYFDIKIGDGDVGRVVIGLFGGTVPRTVKNFVSLAQGSDVDGNLYGYKGSIFHRVIKDFMIQGGDFTNGDGTGGKSIYGDRFEDENFKLNHYGAGWLSMANAGPDTNGSQFFITCKATTWLDGRHVVFGKVLDGMKVIRAIEKTSTDSLDRPLSRVVIVDSGTLDVPEPFSVPKSSSD</sequence>
<dbReference type="InterPro" id="IPR002130">
    <property type="entry name" value="Cyclophilin-type_PPIase_dom"/>
</dbReference>
<dbReference type="GO" id="GO:0016018">
    <property type="term" value="F:cyclosporin A binding"/>
    <property type="evidence" value="ECO:0007669"/>
    <property type="project" value="TreeGrafter"/>
</dbReference>
<feature type="chain" id="PRO_5018376637" description="Peptidyl-prolyl cis-trans isomerase" evidence="5">
    <location>
        <begin position="17"/>
        <end position="211"/>
    </location>
</feature>
<dbReference type="InterPro" id="IPR020892">
    <property type="entry name" value="Cyclophilin-type_PPIase_CS"/>
</dbReference>
<dbReference type="EC" id="5.2.1.8" evidence="5"/>
<keyword evidence="3 5" id="KW-0697">Rotamase</keyword>
<dbReference type="AlphaFoldDB" id="A0A3S5BTX9"/>
<dbReference type="Pfam" id="PF00160">
    <property type="entry name" value="Pro_isomerase"/>
    <property type="match status" value="1"/>
</dbReference>
<dbReference type="InterPro" id="IPR024936">
    <property type="entry name" value="Cyclophilin-type_PPIase"/>
</dbReference>
<feature type="domain" description="PPIase cyclophilin-type" evidence="6">
    <location>
        <begin position="35"/>
        <end position="196"/>
    </location>
</feature>
<proteinExistence type="inferred from homology"/>
<evidence type="ECO:0000259" key="6">
    <source>
        <dbReference type="PROSITE" id="PS50072"/>
    </source>
</evidence>
<comment type="function">
    <text evidence="5">PPIases accelerate the folding of proteins. It catalyzes the cis-trans isomerization of proline imidic peptide bonds in oligopeptides.</text>
</comment>
<name>A0A3S5BTX9_9PLAT</name>
<dbReference type="SUPFAM" id="SSF50891">
    <property type="entry name" value="Cyclophilin-like"/>
    <property type="match status" value="1"/>
</dbReference>
<comment type="caution">
    <text evidence="7">The sequence shown here is derived from an EMBL/GenBank/DDBJ whole genome shotgun (WGS) entry which is preliminary data.</text>
</comment>
<comment type="catalytic activity">
    <reaction evidence="1 5">
        <text>[protein]-peptidylproline (omega=180) = [protein]-peptidylproline (omega=0)</text>
        <dbReference type="Rhea" id="RHEA:16237"/>
        <dbReference type="Rhea" id="RHEA-COMP:10747"/>
        <dbReference type="Rhea" id="RHEA-COMP:10748"/>
        <dbReference type="ChEBI" id="CHEBI:83833"/>
        <dbReference type="ChEBI" id="CHEBI:83834"/>
        <dbReference type="EC" id="5.2.1.8"/>
    </reaction>
</comment>
<dbReference type="EMBL" id="CAAALY010262367">
    <property type="protein sequence ID" value="VEL39737.1"/>
    <property type="molecule type" value="Genomic_DNA"/>
</dbReference>
<dbReference type="OrthoDB" id="193499at2759"/>
<dbReference type="InterPro" id="IPR029000">
    <property type="entry name" value="Cyclophilin-like_dom_sf"/>
</dbReference>
<dbReference type="Gene3D" id="2.40.100.10">
    <property type="entry name" value="Cyclophilin-like"/>
    <property type="match status" value="1"/>
</dbReference>
<protein>
    <recommendedName>
        <fullName evidence="5">Peptidyl-prolyl cis-trans isomerase</fullName>
        <shortName evidence="5">PPIase</shortName>
        <ecNumber evidence="5">5.2.1.8</ecNumber>
    </recommendedName>
</protein>
<comment type="similarity">
    <text evidence="5">Belongs to the cyclophilin-type PPIase family.</text>
</comment>
<dbReference type="PANTHER" id="PTHR11071">
    <property type="entry name" value="PEPTIDYL-PROLYL CIS-TRANS ISOMERASE"/>
    <property type="match status" value="1"/>
</dbReference>
<evidence type="ECO:0000256" key="2">
    <source>
        <dbReference type="ARBA" id="ARBA00022729"/>
    </source>
</evidence>
<keyword evidence="2 5" id="KW-0732">Signal</keyword>
<evidence type="ECO:0000256" key="3">
    <source>
        <dbReference type="ARBA" id="ARBA00023110"/>
    </source>
</evidence>
<evidence type="ECO:0000313" key="8">
    <source>
        <dbReference type="Proteomes" id="UP000784294"/>
    </source>
</evidence>
<evidence type="ECO:0000256" key="4">
    <source>
        <dbReference type="ARBA" id="ARBA00023235"/>
    </source>
</evidence>
<keyword evidence="8" id="KW-1185">Reference proteome</keyword>
<organism evidence="7 8">
    <name type="scientific">Protopolystoma xenopodis</name>
    <dbReference type="NCBI Taxonomy" id="117903"/>
    <lineage>
        <taxon>Eukaryota</taxon>
        <taxon>Metazoa</taxon>
        <taxon>Spiralia</taxon>
        <taxon>Lophotrochozoa</taxon>
        <taxon>Platyhelminthes</taxon>
        <taxon>Monogenea</taxon>
        <taxon>Polyopisthocotylea</taxon>
        <taxon>Polystomatidea</taxon>
        <taxon>Polystomatidae</taxon>
        <taxon>Protopolystoma</taxon>
    </lineage>
</organism>
<reference evidence="7" key="1">
    <citation type="submission" date="2018-11" db="EMBL/GenBank/DDBJ databases">
        <authorList>
            <consortium name="Pathogen Informatics"/>
        </authorList>
    </citation>
    <scope>NUCLEOTIDE SEQUENCE</scope>
</reference>
<dbReference type="FunFam" id="2.40.100.10:FF:000001">
    <property type="entry name" value="Peptidyl-prolyl cis-trans isomerase"/>
    <property type="match status" value="1"/>
</dbReference>
<dbReference type="PANTHER" id="PTHR11071:SF561">
    <property type="entry name" value="PEPTIDYL-PROLYL CIS-TRANS ISOMERASE D-RELATED"/>
    <property type="match status" value="1"/>
</dbReference>
<dbReference type="GO" id="GO:0005737">
    <property type="term" value="C:cytoplasm"/>
    <property type="evidence" value="ECO:0007669"/>
    <property type="project" value="TreeGrafter"/>
</dbReference>
<dbReference type="PIRSF" id="PIRSF001467">
    <property type="entry name" value="Peptidylpro_ismrse"/>
    <property type="match status" value="1"/>
</dbReference>
<dbReference type="GO" id="GO:0003755">
    <property type="term" value="F:peptidyl-prolyl cis-trans isomerase activity"/>
    <property type="evidence" value="ECO:0007669"/>
    <property type="project" value="UniProtKB-UniRule"/>
</dbReference>
<dbReference type="PRINTS" id="PR00153">
    <property type="entry name" value="CSAPPISMRASE"/>
</dbReference>
<evidence type="ECO:0000256" key="1">
    <source>
        <dbReference type="ARBA" id="ARBA00000971"/>
    </source>
</evidence>
<accession>A0A3S5BTX9</accession>